<protein>
    <submittedName>
        <fullName evidence="3">Uncharacterized protein</fullName>
    </submittedName>
</protein>
<feature type="compositionally biased region" description="Basic and acidic residues" evidence="2">
    <location>
        <begin position="716"/>
        <end position="735"/>
    </location>
</feature>
<feature type="coiled-coil region" evidence="1">
    <location>
        <begin position="799"/>
        <end position="826"/>
    </location>
</feature>
<sequence length="1767" mass="205296">MEIDQAIFENFVASGVLDKRHAQSIQEEQKKVMLRREAATGIENGIIIGGYFSHIAKLMIANKQGVSGVDLDAIKSLKNSVTPAAKLYNWDILLKEIEKANIQIDKDTKSLISSGDVDMIKDLVSRLVAMETEIRKELKAKEPTKKLEDIKEGIDILTMSSSKEPTDTDSSLELMLNIMCKSFKMKPKQAAALLTNSNQYLLHSVVKGLKGNYDPIVKFYRNMAKYVHHLCNLLELEAEKNQNNLTMIMVINALKTGLFSYNDEVILCTCELLTKISEVSFDMKFYPAVYQWFITTTQEGGISALLYILKKHEDLIGPVVFTMVSFAKGNLSNILKEVIKPLYPSPREFLAIINNFTHVLAENEETKAEMLETGLIDYWLDENIALADNEAKASPEERTTSIAFVCDLWILFPEKLQQREDVRSQTINVLKTLSTDKFRPLRICANAQMFRLLEAFSKDRNPIAPTIFKNLAYSLIENHEDPTTKEFMMKNLAQVIEDIPAIPVVFIADPLIKLLQEDETAAYTTLDFDFFCALAKHPKLHPRNALPMIDFLAKIYLNDLSYATCSSVAFMAIASRFHEEHNIKEFIIKYLTVSITKLLTVEKAAEDQTSEGKKKKLQELSLRGKNAKQRERQKKKEEEEDLERGLRKSFIIELARKIQNLRNEDINEHLKGLCLTTNRRNKDLFKRLNIGILVLLKFWGDPKSLSMRYIQEEEDKERKIKEEEERKIREQKEAERKRKEEEALALAEINSEFRETGTGKKLRRGGKSTSALVPYSKTPKNNIARKAMLELDRIKMSIKEREELRLNEQKQAHLKIERQKRALKKKLDKRKIEHGVAPRNSKSAKMNIVFDEGEVEYNKVFDSNTGLPPIELIDLEDEEDRDIEAIKIFMKKYSKLWRFMFKKYANLGFSVKQVRNFDMYHDKCETINLPELTMFLKDHGFKQTHLTREELAALIRLVNLKKIKKFDLSALDYNGFLEFLIQASHFIYSRKPFFMDNLPLIEKINAFFKQMESETKKRKESVVLFEDPDATVMADPELLKALNKKLRENPEYPIPEGFKKVKEKVITHNYEVPKFVDLKESQAMALEILDELILGKFNFHILEPIVKTEVVTKIKPIIRKEFTDKKRAVPRYLDSLEGRVKPKALTDKIGVNPVNKTKYYTERKFNLTENMRLEIVNQPMVKRAHMQECAEVLCEILDAAEKGLKALPPRNKYGKGGLKNKGILMREHLAHQEALLEEKRHKTVKKINKKWKDELTKRDEERKQLLEETRADRKAERKLEWENRKKRYADLVKRNQDRVQEKQKQLEELAAEQKNYEKEQRDKNKGKRQKWKEEHEEFLEKEKEKLQKEMQALVGERNELSKAKQEFAQKEKDVLNNVKNKVMKYFEKNKDKLKFDKKEKEDVGKFAKKKAVKEVLDRYDVPLRYFFDFYSKSEHHQIAFDLDKNMETMNYKEFIRFGYQSNIVPALLPVEEMTHTFRLLVRERQDSVGSKISVLDYDFFVKALIRIAALSQDYLGGQKGKRLEKRMEEIEKEKTKTRKLKKSLAKKFQKKSYQTDNESDHSLARGGDASGNETERTDRTAKSKLELTQRGAKKPRKKVIYRGLKDTTLKNTSVLKDVVSEADILKRKSKNVNALIQEGTKGQVYEHLKHVKVEDKRITRRVDVGLITEKTIEALLNYLQLLPEDNKYTLDRKLNKVVRYNAGVKPNRVVKRNVPSKAEIVDRDSSSGEEVDGKSDKSPETARSKTEKTEKTEKSEADDSDGETTKK</sequence>
<evidence type="ECO:0000313" key="3">
    <source>
        <dbReference type="EMBL" id="CAI2385215.1"/>
    </source>
</evidence>
<evidence type="ECO:0000313" key="4">
    <source>
        <dbReference type="Proteomes" id="UP001295684"/>
    </source>
</evidence>
<organism evidence="3 4">
    <name type="scientific">Euplotes crassus</name>
    <dbReference type="NCBI Taxonomy" id="5936"/>
    <lineage>
        <taxon>Eukaryota</taxon>
        <taxon>Sar</taxon>
        <taxon>Alveolata</taxon>
        <taxon>Ciliophora</taxon>
        <taxon>Intramacronucleata</taxon>
        <taxon>Spirotrichea</taxon>
        <taxon>Hypotrichia</taxon>
        <taxon>Euplotida</taxon>
        <taxon>Euplotidae</taxon>
        <taxon>Moneuplotes</taxon>
    </lineage>
</organism>
<feature type="region of interest" description="Disordered" evidence="2">
    <location>
        <begin position="756"/>
        <end position="776"/>
    </location>
</feature>
<dbReference type="SUPFAM" id="SSF48371">
    <property type="entry name" value="ARM repeat"/>
    <property type="match status" value="1"/>
</dbReference>
<feature type="compositionally biased region" description="Basic and acidic residues" evidence="2">
    <location>
        <begin position="628"/>
        <end position="637"/>
    </location>
</feature>
<feature type="compositionally biased region" description="Basic residues" evidence="2">
    <location>
        <begin position="1535"/>
        <end position="1550"/>
    </location>
</feature>
<dbReference type="EMBL" id="CAMPGE010027597">
    <property type="protein sequence ID" value="CAI2385215.1"/>
    <property type="molecule type" value="Genomic_DNA"/>
</dbReference>
<feature type="compositionally biased region" description="Basic and acidic residues" evidence="2">
    <location>
        <begin position="1573"/>
        <end position="1587"/>
    </location>
</feature>
<feature type="region of interest" description="Disordered" evidence="2">
    <location>
        <begin position="1716"/>
        <end position="1767"/>
    </location>
</feature>
<keyword evidence="1" id="KW-0175">Coiled coil</keyword>
<dbReference type="Proteomes" id="UP001295684">
    <property type="component" value="Unassembled WGS sequence"/>
</dbReference>
<proteinExistence type="predicted"/>
<dbReference type="PANTHER" id="PTHR45615:SF80">
    <property type="entry name" value="GRIP DOMAIN-CONTAINING PROTEIN"/>
    <property type="match status" value="1"/>
</dbReference>
<feature type="region of interest" description="Disordered" evidence="2">
    <location>
        <begin position="1530"/>
        <end position="1594"/>
    </location>
</feature>
<feature type="compositionally biased region" description="Basic and acidic residues" evidence="2">
    <location>
        <begin position="1719"/>
        <end position="1767"/>
    </location>
</feature>
<keyword evidence="4" id="KW-1185">Reference proteome</keyword>
<evidence type="ECO:0000256" key="1">
    <source>
        <dbReference type="SAM" id="Coils"/>
    </source>
</evidence>
<feature type="region of interest" description="Disordered" evidence="2">
    <location>
        <begin position="1312"/>
        <end position="1331"/>
    </location>
</feature>
<dbReference type="PANTHER" id="PTHR45615">
    <property type="entry name" value="MYOSIN HEAVY CHAIN, NON-MUSCLE"/>
    <property type="match status" value="1"/>
</dbReference>
<dbReference type="InterPro" id="IPR016024">
    <property type="entry name" value="ARM-type_fold"/>
</dbReference>
<comment type="caution">
    <text evidence="3">The sequence shown here is derived from an EMBL/GenBank/DDBJ whole genome shotgun (WGS) entry which is preliminary data.</text>
</comment>
<gene>
    <name evidence="3" type="ORF">ECRASSUSDP1_LOCUS26763</name>
</gene>
<feature type="compositionally biased region" description="Basic and acidic residues" evidence="2">
    <location>
        <begin position="1314"/>
        <end position="1323"/>
    </location>
</feature>
<feature type="region of interest" description="Disordered" evidence="2">
    <location>
        <begin position="610"/>
        <end position="640"/>
    </location>
</feature>
<reference evidence="3" key="1">
    <citation type="submission" date="2023-07" db="EMBL/GenBank/DDBJ databases">
        <authorList>
            <consortium name="AG Swart"/>
            <person name="Singh M."/>
            <person name="Singh A."/>
            <person name="Seah K."/>
            <person name="Emmerich C."/>
        </authorList>
    </citation>
    <scope>NUCLEOTIDE SEQUENCE</scope>
    <source>
        <strain evidence="3">DP1</strain>
    </source>
</reference>
<accession>A0AAD1Y5L0</accession>
<feature type="region of interest" description="Disordered" evidence="2">
    <location>
        <begin position="713"/>
        <end position="735"/>
    </location>
</feature>
<name>A0AAD1Y5L0_EUPCR</name>
<evidence type="ECO:0000256" key="2">
    <source>
        <dbReference type="SAM" id="MobiDB-lite"/>
    </source>
</evidence>